<evidence type="ECO:0000313" key="1">
    <source>
        <dbReference type="EnsemblMetazoa" id="Aqu2.1.37337_001"/>
    </source>
</evidence>
<reference evidence="1" key="1">
    <citation type="submission" date="2017-05" db="UniProtKB">
        <authorList>
            <consortium name="EnsemblMetazoa"/>
        </authorList>
    </citation>
    <scope>IDENTIFICATION</scope>
</reference>
<dbReference type="AlphaFoldDB" id="A0A1X7VCU2"/>
<dbReference type="EnsemblMetazoa" id="Aqu2.1.37337_001">
    <property type="protein sequence ID" value="Aqu2.1.37337_001"/>
    <property type="gene ID" value="Aqu2.1.37337"/>
</dbReference>
<proteinExistence type="predicted"/>
<accession>A0A1X7VCU2</accession>
<organism evidence="1">
    <name type="scientific">Amphimedon queenslandica</name>
    <name type="common">Sponge</name>
    <dbReference type="NCBI Taxonomy" id="400682"/>
    <lineage>
        <taxon>Eukaryota</taxon>
        <taxon>Metazoa</taxon>
        <taxon>Porifera</taxon>
        <taxon>Demospongiae</taxon>
        <taxon>Heteroscleromorpha</taxon>
        <taxon>Haplosclerida</taxon>
        <taxon>Niphatidae</taxon>
        <taxon>Amphimedon</taxon>
    </lineage>
</organism>
<protein>
    <submittedName>
        <fullName evidence="1">Uncharacterized protein</fullName>
    </submittedName>
</protein>
<dbReference type="InParanoid" id="A0A1X7VCU2"/>
<sequence>MELEKRKVNFVDYHERSDVAEYRQKLCGMVGFGFLISDKAATEDARNALRHGIAPICRERVKKTVIMFYDEITLQDQCTVWAEKGTSVFQPKSKGSGIMLRDFIEERNEYFCLTEEEYEKAK</sequence>
<name>A0A1X7VCU2_AMPQE</name>